<feature type="domain" description="Guanylate kinase-like" evidence="5">
    <location>
        <begin position="26"/>
        <end position="152"/>
    </location>
</feature>
<evidence type="ECO:0000256" key="2">
    <source>
        <dbReference type="ARBA" id="ARBA00022679"/>
    </source>
</evidence>
<comment type="similarity">
    <text evidence="1">Belongs to the guanylate kinase family.</text>
</comment>
<evidence type="ECO:0000259" key="5">
    <source>
        <dbReference type="PROSITE" id="PS50052"/>
    </source>
</evidence>
<keyword evidence="3" id="KW-0418">Kinase</keyword>
<dbReference type="SUPFAM" id="SSF52540">
    <property type="entry name" value="P-loop containing nucleoside triphosphate hydrolases"/>
    <property type="match status" value="1"/>
</dbReference>
<dbReference type="Pfam" id="PF00625">
    <property type="entry name" value="Guanylate_kin"/>
    <property type="match status" value="1"/>
</dbReference>
<dbReference type="InterPro" id="IPR008144">
    <property type="entry name" value="Guanylate_kin-like_dom"/>
</dbReference>
<dbReference type="PANTHER" id="PTHR23117">
    <property type="entry name" value="GUANYLATE KINASE-RELATED"/>
    <property type="match status" value="1"/>
</dbReference>
<keyword evidence="7" id="KW-1185">Reference proteome</keyword>
<dbReference type="InterPro" id="IPR020590">
    <property type="entry name" value="Guanylate_kinase_CS"/>
</dbReference>
<dbReference type="Proteomes" id="UP000008225">
    <property type="component" value="Chromosome 19"/>
</dbReference>
<dbReference type="FunFam" id="3.30.63.10:FF:000002">
    <property type="entry name" value="Guanylate kinase 1"/>
    <property type="match status" value="1"/>
</dbReference>
<dbReference type="GO" id="GO:0004385">
    <property type="term" value="F:GMP kinase activity"/>
    <property type="evidence" value="ECO:0007669"/>
    <property type="project" value="TreeGrafter"/>
</dbReference>
<name>A0A5F4W8B7_CALJA</name>
<evidence type="ECO:0000313" key="6">
    <source>
        <dbReference type="Ensembl" id="ENSCJAP00000073757.2"/>
    </source>
</evidence>
<dbReference type="AlphaFoldDB" id="A0A5F4W8B7"/>
<reference evidence="6" key="3">
    <citation type="submission" date="2025-09" db="UniProtKB">
        <authorList>
            <consortium name="Ensembl"/>
        </authorList>
    </citation>
    <scope>IDENTIFICATION</scope>
</reference>
<protein>
    <submittedName>
        <fullName evidence="6">Guanylate kinase 1</fullName>
    </submittedName>
</protein>
<proteinExistence type="inferred from homology"/>
<gene>
    <name evidence="6" type="primary">GUK1</name>
</gene>
<keyword evidence="2" id="KW-0808">Transferase</keyword>
<evidence type="ECO:0000256" key="3">
    <source>
        <dbReference type="ARBA" id="ARBA00022777"/>
    </source>
</evidence>
<evidence type="ECO:0000256" key="4">
    <source>
        <dbReference type="SAM" id="MobiDB-lite"/>
    </source>
</evidence>
<organism evidence="6 7">
    <name type="scientific">Callithrix jacchus</name>
    <name type="common">White-tufted-ear marmoset</name>
    <name type="synonym">Simia Jacchus</name>
    <dbReference type="NCBI Taxonomy" id="9483"/>
    <lineage>
        <taxon>Eukaryota</taxon>
        <taxon>Metazoa</taxon>
        <taxon>Chordata</taxon>
        <taxon>Craniata</taxon>
        <taxon>Vertebrata</taxon>
        <taxon>Euteleostomi</taxon>
        <taxon>Mammalia</taxon>
        <taxon>Eutheria</taxon>
        <taxon>Euarchontoglires</taxon>
        <taxon>Primates</taxon>
        <taxon>Haplorrhini</taxon>
        <taxon>Platyrrhini</taxon>
        <taxon>Cebidae</taxon>
        <taxon>Callitrichinae</taxon>
        <taxon>Callithrix</taxon>
        <taxon>Callithrix</taxon>
    </lineage>
</organism>
<dbReference type="Ensembl" id="ENSCJAT00000111725.2">
    <property type="protein sequence ID" value="ENSCJAP00000073757.2"/>
    <property type="gene ID" value="ENSCJAG00000016738.5"/>
</dbReference>
<dbReference type="GO" id="GO:0005829">
    <property type="term" value="C:cytosol"/>
    <property type="evidence" value="ECO:0007669"/>
    <property type="project" value="TreeGrafter"/>
</dbReference>
<dbReference type="SMART" id="SM00072">
    <property type="entry name" value="GuKc"/>
    <property type="match status" value="1"/>
</dbReference>
<reference evidence="6" key="2">
    <citation type="submission" date="2025-08" db="UniProtKB">
        <authorList>
            <consortium name="Ensembl"/>
        </authorList>
    </citation>
    <scope>IDENTIFICATION</scope>
</reference>
<dbReference type="InterPro" id="IPR027417">
    <property type="entry name" value="P-loop_NTPase"/>
</dbReference>
<dbReference type="PANTHER" id="PTHR23117:SF13">
    <property type="entry name" value="GUANYLATE KINASE"/>
    <property type="match status" value="1"/>
</dbReference>
<dbReference type="Bgee" id="ENSCJAG00000016738">
    <property type="expression patterns" value="Expressed in frontal cortex and 6 other cell types or tissues"/>
</dbReference>
<dbReference type="InterPro" id="IPR008145">
    <property type="entry name" value="GK/Ca_channel_bsu"/>
</dbReference>
<evidence type="ECO:0000256" key="1">
    <source>
        <dbReference type="ARBA" id="ARBA00005790"/>
    </source>
</evidence>
<dbReference type="Gene3D" id="3.40.50.300">
    <property type="entry name" value="P-loop containing nucleotide triphosphate hydrolases"/>
    <property type="match status" value="1"/>
</dbReference>
<sequence>MGAERTVRGRGLCDAVAYEDRGMSGPRPVVLSGPSGAGKSTLLKRLLQEHRGIFGFSVSHTTRNPRPGEENGKDYYFVTREVMQRDIAAGNFIEHAEFSGNLYGTSKAAVQAVQAMNRICVLDVDLQGVRNIKATDLQPIYISVQPPSLHVLVCAGQVGAGGQAAPGSDHHPLYRRSGCGSATLRQRRAWRSGWLLPGPTWRAVSVQRGTGHARRGVGVLRPAAPGTLWVPRPPDTRSPCEGRQASQPSPNTWSPHEGPQNPLNHQRSH</sequence>
<dbReference type="PROSITE" id="PS50052">
    <property type="entry name" value="GUANYLATE_KINASE_2"/>
    <property type="match status" value="1"/>
</dbReference>
<dbReference type="PROSITE" id="PS00856">
    <property type="entry name" value="GUANYLATE_KINASE_1"/>
    <property type="match status" value="1"/>
</dbReference>
<accession>A0A5F4W8B7</accession>
<dbReference type="GeneTree" id="ENSGT00940000155815"/>
<feature type="compositionally biased region" description="Polar residues" evidence="4">
    <location>
        <begin position="244"/>
        <end position="254"/>
    </location>
</feature>
<feature type="region of interest" description="Disordered" evidence="4">
    <location>
        <begin position="210"/>
        <end position="269"/>
    </location>
</feature>
<reference evidence="6" key="1">
    <citation type="submission" date="2009-03" db="EMBL/GenBank/DDBJ databases">
        <authorList>
            <person name="Warren W."/>
            <person name="Ye L."/>
            <person name="Minx P."/>
            <person name="Worley K."/>
            <person name="Gibbs R."/>
            <person name="Wilson R.K."/>
        </authorList>
    </citation>
    <scope>NUCLEOTIDE SEQUENCE [LARGE SCALE GENOMIC DNA]</scope>
</reference>
<evidence type="ECO:0000313" key="7">
    <source>
        <dbReference type="Proteomes" id="UP000008225"/>
    </source>
</evidence>
<dbReference type="CDD" id="cd00071">
    <property type="entry name" value="GMPK"/>
    <property type="match status" value="1"/>
</dbReference>